<gene>
    <name evidence="2" type="ORF">Z959_09735</name>
</gene>
<protein>
    <submittedName>
        <fullName evidence="2">Head protein</fullName>
    </submittedName>
</protein>
<dbReference type="EMBL" id="JENW01000061">
    <property type="protein sequence ID" value="KEI16417.1"/>
    <property type="molecule type" value="Genomic_DNA"/>
</dbReference>
<dbReference type="AlphaFoldDB" id="A0AA40M5R5"/>
<dbReference type="Pfam" id="PF04233">
    <property type="entry name" value="Phage_Mu_F"/>
    <property type="match status" value="1"/>
</dbReference>
<comment type="caution">
    <text evidence="2">The sequence shown here is derived from an EMBL/GenBank/DDBJ whole genome shotgun (WGS) entry which is preliminary data.</text>
</comment>
<evidence type="ECO:0000313" key="2">
    <source>
        <dbReference type="EMBL" id="KEI16417.1"/>
    </source>
</evidence>
<proteinExistence type="predicted"/>
<dbReference type="Proteomes" id="UP000027770">
    <property type="component" value="Unassembled WGS sequence"/>
</dbReference>
<accession>A0AA40M5R5</accession>
<feature type="domain" description="Phage head morphogenesis" evidence="1">
    <location>
        <begin position="151"/>
        <end position="265"/>
    </location>
</feature>
<evidence type="ECO:0000313" key="3">
    <source>
        <dbReference type="Proteomes" id="UP000027770"/>
    </source>
</evidence>
<reference evidence="2 3" key="1">
    <citation type="submission" date="2014-02" db="EMBL/GenBank/DDBJ databases">
        <title>Plasmidome dynamics in the species complex Clostridium novyi sensu lato converts strains of independent lineages into distinctly different pathogens.</title>
        <authorList>
            <person name="Skarin H."/>
            <person name="Segerman B."/>
        </authorList>
    </citation>
    <scope>NUCLEOTIDE SEQUENCE [LARGE SCALE GENOMIC DNA]</scope>
    <source>
        <strain evidence="2 3">ATCC 27606</strain>
    </source>
</reference>
<dbReference type="RefSeq" id="WP_048341072.1">
    <property type="nucleotide sequence ID" value="NZ_JENW01000061.1"/>
</dbReference>
<dbReference type="InterPro" id="IPR006528">
    <property type="entry name" value="Phage_head_morphogenesis_dom"/>
</dbReference>
<evidence type="ECO:0000259" key="1">
    <source>
        <dbReference type="Pfam" id="PF04233"/>
    </source>
</evidence>
<organism evidence="2 3">
    <name type="scientific">Clostridium novyi B str. ATCC 27606</name>
    <dbReference type="NCBI Taxonomy" id="1443123"/>
    <lineage>
        <taxon>Bacteria</taxon>
        <taxon>Bacillati</taxon>
        <taxon>Bacillota</taxon>
        <taxon>Clostridia</taxon>
        <taxon>Eubacteriales</taxon>
        <taxon>Clostridiaceae</taxon>
        <taxon>Clostridium</taxon>
    </lineage>
</organism>
<keyword evidence="3" id="KW-1185">Reference proteome</keyword>
<name>A0AA40M5R5_CLONO</name>
<sequence length="311" mass="36599">MNKYYKDLLNMMNKNEKEIDRLLIINYTNALGDMKKILKDYIIRYSDLSYSEWLQYNRLKSLEMQINNVLNDLYKINNKDINNHAFKTYEQNYFSLFYELESTYKLNLSFSMLNTDYVKKAIEYPVDGLKLSERLYSKHLHDLKIKTKACLIDNMINDRGYKVVAKKLSEISNADYKQSLRIAITEGNRLRSLARQDSYEEADKLGIGLKKKWLSTLDGKTRCLHRALDGQIKDIDKEFEVSGYTALQPRLFGVASMDVHCRCDTINVVEGINSTVRIDNETKKVIAYKNYNEWFKNRVQAKQTKIKKSYL</sequence>